<evidence type="ECO:0000313" key="6">
    <source>
        <dbReference type="Proteomes" id="UP000660024"/>
    </source>
</evidence>
<organism evidence="5 6">
    <name type="scientific">Pedobacter segetis</name>
    <dbReference type="NCBI Taxonomy" id="2793069"/>
    <lineage>
        <taxon>Bacteria</taxon>
        <taxon>Pseudomonadati</taxon>
        <taxon>Bacteroidota</taxon>
        <taxon>Sphingobacteriia</taxon>
        <taxon>Sphingobacteriales</taxon>
        <taxon>Sphingobacteriaceae</taxon>
        <taxon>Pedobacter</taxon>
    </lineage>
</organism>
<evidence type="ECO:0000256" key="3">
    <source>
        <dbReference type="ARBA" id="ARBA00023237"/>
    </source>
</evidence>
<comment type="subcellular location">
    <subcellularLocation>
        <location evidence="1">Cell outer membrane</location>
    </subcellularLocation>
</comment>
<keyword evidence="3" id="KW-0998">Cell outer membrane</keyword>
<dbReference type="InterPro" id="IPR037066">
    <property type="entry name" value="Plug_dom_sf"/>
</dbReference>
<dbReference type="Gene3D" id="2.40.170.20">
    <property type="entry name" value="TonB-dependent receptor, beta-barrel domain"/>
    <property type="match status" value="1"/>
</dbReference>
<dbReference type="EMBL" id="JAEHFY010000001">
    <property type="protein sequence ID" value="MBK0381457.1"/>
    <property type="molecule type" value="Genomic_DNA"/>
</dbReference>
<protein>
    <submittedName>
        <fullName evidence="5">TonB-dependent receptor</fullName>
    </submittedName>
</protein>
<keyword evidence="6" id="KW-1185">Reference proteome</keyword>
<dbReference type="SUPFAM" id="SSF56935">
    <property type="entry name" value="Porins"/>
    <property type="match status" value="1"/>
</dbReference>
<dbReference type="Gene3D" id="2.170.130.10">
    <property type="entry name" value="TonB-dependent receptor, plug domain"/>
    <property type="match status" value="1"/>
</dbReference>
<evidence type="ECO:0000256" key="2">
    <source>
        <dbReference type="ARBA" id="ARBA00023136"/>
    </source>
</evidence>
<gene>
    <name evidence="5" type="ORF">I5M32_00670</name>
</gene>
<dbReference type="InterPro" id="IPR036942">
    <property type="entry name" value="Beta-barrel_TonB_sf"/>
</dbReference>
<evidence type="ECO:0000259" key="4">
    <source>
        <dbReference type="Pfam" id="PF14905"/>
    </source>
</evidence>
<feature type="domain" description="Outer membrane protein beta-barrel" evidence="4">
    <location>
        <begin position="381"/>
        <end position="782"/>
    </location>
</feature>
<comment type="caution">
    <text evidence="5">The sequence shown here is derived from an EMBL/GenBank/DDBJ whole genome shotgun (WGS) entry which is preliminary data.</text>
</comment>
<keyword evidence="5" id="KW-0675">Receptor</keyword>
<sequence>MIKSLLAVFIFLIVFNNSYAQEKLAGKVSYADQPIEGINVFLLSVKDSTLLKSTITDVSGSFYFDDLTPLKYLVLFQNIGFLTKYVGPVTITSSSKEVNIGTITIIKTDKSLKEIRVVANKPYIERKIGKTVINLENSVFGLGSTGFEIFETLPGMSIRNDEISLKGQSNVAVFIDDKPSNLSGPNLVDYLKNLQTNNIEKIEIIDGNSSKYDAAYRGGIINIKFKKGKNVGTNGAFSFGAGLGINYRYNTGININKRTKNSNFYINYDYAKIKALDQTFLNRARIYPFMSKAGSNVLFNITNNDTKTKNNQNIVLGYDHQLDKNQSVSVLLNAFSNVFFSDEFNKSLISSNDQLDSTVNSISLENRSIKNLSGSFAFKKELNEKGKALNAEVDFLTFSRKSDENLRSSYLNQTGSEYKPPLVFNNLTPSKINILSGKIDYSAPFGKSASSALGAKISHVKTSNNRLINIISGSGYALNPSILFDYQESILAGYYNYDYKKEKNSLSVGLRLEETFAQGDTSSKNDLINRNYFSLFPNLSYARELDKKNKLSISYDKGIVRPRYDQLNPFSYYLDQYTYNQGNPQLRPCYVNSAKIEWEHNSKYLVSLFYNYTNNFTFIVYQQNPNSNIATTSNQNFDYRQAIGLSVGFPISIAKWYDVDLSAEANKEYFKYTDGFKKEIYNSGFNGAITLNHTLQLPRAVKASINMVYETPTAYAVYRFKPLYFINMGFSKPVLNKSGSLRLVITDLFNTNSNRYASNLVGLSVAAEDKSETQSVRLSFSYKFGKKTVKAFQKRESGADEEKARAIQ</sequence>
<dbReference type="RefSeq" id="WP_200583876.1">
    <property type="nucleotide sequence ID" value="NZ_JAEHFY010000001.1"/>
</dbReference>
<proteinExistence type="predicted"/>
<keyword evidence="2" id="KW-0472">Membrane</keyword>
<dbReference type="Proteomes" id="UP000660024">
    <property type="component" value="Unassembled WGS sequence"/>
</dbReference>
<accession>A0ABS1BF08</accession>
<evidence type="ECO:0000313" key="5">
    <source>
        <dbReference type="EMBL" id="MBK0381457.1"/>
    </source>
</evidence>
<evidence type="ECO:0000256" key="1">
    <source>
        <dbReference type="ARBA" id="ARBA00004442"/>
    </source>
</evidence>
<dbReference type="Pfam" id="PF14905">
    <property type="entry name" value="OMP_b-brl_3"/>
    <property type="match status" value="1"/>
</dbReference>
<dbReference type="PANTHER" id="PTHR40980:SF4">
    <property type="entry name" value="TONB-DEPENDENT RECEPTOR-LIKE BETA-BARREL DOMAIN-CONTAINING PROTEIN"/>
    <property type="match status" value="1"/>
</dbReference>
<dbReference type="SUPFAM" id="SSF49478">
    <property type="entry name" value="Cna protein B-type domain"/>
    <property type="match status" value="1"/>
</dbReference>
<dbReference type="PANTHER" id="PTHR40980">
    <property type="entry name" value="PLUG DOMAIN-CONTAINING PROTEIN"/>
    <property type="match status" value="1"/>
</dbReference>
<dbReference type="InterPro" id="IPR041700">
    <property type="entry name" value="OMP_b-brl_3"/>
</dbReference>
<reference evidence="5 6" key="1">
    <citation type="submission" date="2020-12" db="EMBL/GenBank/DDBJ databases">
        <title>Bacterial novel species Pedobacter sp. SD-b isolated from soil.</title>
        <authorList>
            <person name="Jung H.-Y."/>
        </authorList>
    </citation>
    <scope>NUCLEOTIDE SEQUENCE [LARGE SCALE GENOMIC DNA]</scope>
    <source>
        <strain evidence="5 6">SD-b</strain>
    </source>
</reference>
<dbReference type="Gene3D" id="2.60.40.10">
    <property type="entry name" value="Immunoglobulins"/>
    <property type="match status" value="1"/>
</dbReference>
<dbReference type="Pfam" id="PF13620">
    <property type="entry name" value="CarboxypepD_reg"/>
    <property type="match status" value="1"/>
</dbReference>
<dbReference type="InterPro" id="IPR013783">
    <property type="entry name" value="Ig-like_fold"/>
</dbReference>
<name>A0ABS1BF08_9SPHI</name>